<gene>
    <name evidence="1" type="ORF">GCM10022279_09810</name>
</gene>
<name>A0ABP7QVT1_9BURK</name>
<evidence type="ECO:0000313" key="2">
    <source>
        <dbReference type="Proteomes" id="UP001501627"/>
    </source>
</evidence>
<organism evidence="1 2">
    <name type="scientific">Comamonas faecalis</name>
    <dbReference type="NCBI Taxonomy" id="1387849"/>
    <lineage>
        <taxon>Bacteria</taxon>
        <taxon>Pseudomonadati</taxon>
        <taxon>Pseudomonadota</taxon>
        <taxon>Betaproteobacteria</taxon>
        <taxon>Burkholderiales</taxon>
        <taxon>Comamonadaceae</taxon>
        <taxon>Comamonas</taxon>
    </lineage>
</organism>
<keyword evidence="2" id="KW-1185">Reference proteome</keyword>
<dbReference type="EMBL" id="BAABBP010000006">
    <property type="protein sequence ID" value="GAA3988756.1"/>
    <property type="molecule type" value="Genomic_DNA"/>
</dbReference>
<sequence length="96" mass="11493">MPGGAARNLTRFPLYFVVTTMSFFQRAHYLSDTTQFLQQLKDKKPDMEQKQREGRELLWDKKVDRSLWQEYRAARVPQKSYVYYSYSASDRSTPTR</sequence>
<comment type="caution">
    <text evidence="1">The sequence shown here is derived from an EMBL/GenBank/DDBJ whole genome shotgun (WGS) entry which is preliminary data.</text>
</comment>
<accession>A0ABP7QVT1</accession>
<dbReference type="Pfam" id="PF11943">
    <property type="entry name" value="DUF3460"/>
    <property type="match status" value="1"/>
</dbReference>
<proteinExistence type="predicted"/>
<reference evidence="2" key="1">
    <citation type="journal article" date="2019" name="Int. J. Syst. Evol. Microbiol.">
        <title>The Global Catalogue of Microorganisms (GCM) 10K type strain sequencing project: providing services to taxonomists for standard genome sequencing and annotation.</title>
        <authorList>
            <consortium name="The Broad Institute Genomics Platform"/>
            <consortium name="The Broad Institute Genome Sequencing Center for Infectious Disease"/>
            <person name="Wu L."/>
            <person name="Ma J."/>
        </authorList>
    </citation>
    <scope>NUCLEOTIDE SEQUENCE [LARGE SCALE GENOMIC DNA]</scope>
    <source>
        <strain evidence="2">JCM 17561</strain>
    </source>
</reference>
<dbReference type="Proteomes" id="UP001501627">
    <property type="component" value="Unassembled WGS sequence"/>
</dbReference>
<dbReference type="InterPro" id="IPR021853">
    <property type="entry name" value="DUF3460"/>
</dbReference>
<protein>
    <recommendedName>
        <fullName evidence="3">DUF3460 family protein</fullName>
    </recommendedName>
</protein>
<evidence type="ECO:0008006" key="3">
    <source>
        <dbReference type="Google" id="ProtNLM"/>
    </source>
</evidence>
<evidence type="ECO:0000313" key="1">
    <source>
        <dbReference type="EMBL" id="GAA3988756.1"/>
    </source>
</evidence>